<proteinExistence type="predicted"/>
<organism evidence="2 3">
    <name type="scientific">Paraburkholderia podalyriae</name>
    <dbReference type="NCBI Taxonomy" id="1938811"/>
    <lineage>
        <taxon>Bacteria</taxon>
        <taxon>Pseudomonadati</taxon>
        <taxon>Pseudomonadota</taxon>
        <taxon>Betaproteobacteria</taxon>
        <taxon>Burkholderiales</taxon>
        <taxon>Burkholderiaceae</taxon>
        <taxon>Paraburkholderia</taxon>
    </lineage>
</organism>
<reference evidence="2 3" key="1">
    <citation type="submission" date="2019-09" db="EMBL/GenBank/DDBJ databases">
        <title>Paraburkholderia podalyriae sp. nov., A South African Podalyria-associated rhizobium.</title>
        <authorList>
            <person name="Mavima L."/>
            <person name="Beukes C.W."/>
            <person name="Palmer M."/>
            <person name="De Meyer S.E."/>
            <person name="James E.K."/>
            <person name="Maluk M."/>
            <person name="Avontuur J.R."/>
            <person name="Chan W.Y."/>
            <person name="Venter S.N."/>
            <person name="Steenkamp E.T."/>
        </authorList>
    </citation>
    <scope>NUCLEOTIDE SEQUENCE [LARGE SCALE GENOMIC DNA]</scope>
    <source>
        <strain evidence="2 3">WC7.3b</strain>
    </source>
</reference>
<evidence type="ECO:0000313" key="3">
    <source>
        <dbReference type="Proteomes" id="UP000736373"/>
    </source>
</evidence>
<keyword evidence="3" id="KW-1185">Reference proteome</keyword>
<name>A0ABR7Q3Q0_9BURK</name>
<feature type="region of interest" description="Disordered" evidence="1">
    <location>
        <begin position="42"/>
        <end position="63"/>
    </location>
</feature>
<accession>A0ABR7Q3Q0</accession>
<protein>
    <submittedName>
        <fullName evidence="2">Uncharacterized protein</fullName>
    </submittedName>
</protein>
<sequence length="63" mass="6947">MHDLSEIAHWLESHTIHHVSDVHATLPDPTFISNVGFIQTTGPSSDDPACDSSSWRCVESETD</sequence>
<evidence type="ECO:0000313" key="2">
    <source>
        <dbReference type="EMBL" id="MBC8752974.1"/>
    </source>
</evidence>
<comment type="caution">
    <text evidence="2">The sequence shown here is derived from an EMBL/GenBank/DDBJ whole genome shotgun (WGS) entry which is preliminary data.</text>
</comment>
<evidence type="ECO:0000256" key="1">
    <source>
        <dbReference type="SAM" id="MobiDB-lite"/>
    </source>
</evidence>
<feature type="compositionally biased region" description="Low complexity" evidence="1">
    <location>
        <begin position="43"/>
        <end position="54"/>
    </location>
</feature>
<gene>
    <name evidence="2" type="ORF">F6X42_43780</name>
</gene>
<dbReference type="Proteomes" id="UP000736373">
    <property type="component" value="Unassembled WGS sequence"/>
</dbReference>
<dbReference type="EMBL" id="VZQQ01000265">
    <property type="protein sequence ID" value="MBC8752974.1"/>
    <property type="molecule type" value="Genomic_DNA"/>
</dbReference>